<name>A0ABT9YX64_9BACI</name>
<dbReference type="PROSITE" id="PS50937">
    <property type="entry name" value="HTH_MERR_2"/>
    <property type="match status" value="1"/>
</dbReference>
<sequence>MEETLYSIGEVAKLANISVQTLRYYDKIGLFKPAYTDPNTNYRYYRDSQLYHLDIIKSLKHIGTSLEDIKKAQRLKTEDLLDFLNKQERIIEKRLKKLIDIKQVLANVKVRMEKQLNDSMFGEVTIQYEEEVLILQTQARHLTPVDILNASYSELKNAVENEVGEWNNSYGAIIPFQSYKDEDEISYSYIFMPVMKHRDISLLSPNIMQTKIPAGKYVCISDRFSPEKYFDNLKKLLNYINNHHLQVIGSIYEVFTPIHYGPISQDDYLIEMKIRIDE</sequence>
<protein>
    <submittedName>
        <fullName evidence="3">MerR family transcriptional activator of bmr protein</fullName>
    </submittedName>
</protein>
<dbReference type="PANTHER" id="PTHR30204:SF96">
    <property type="entry name" value="CHROMOSOME-ANCHORING PROTEIN RACA"/>
    <property type="match status" value="1"/>
</dbReference>
<dbReference type="Pfam" id="PF13411">
    <property type="entry name" value="MerR_1"/>
    <property type="match status" value="1"/>
</dbReference>
<keyword evidence="4" id="KW-1185">Reference proteome</keyword>
<evidence type="ECO:0000256" key="1">
    <source>
        <dbReference type="ARBA" id="ARBA00023125"/>
    </source>
</evidence>
<dbReference type="InterPro" id="IPR011256">
    <property type="entry name" value="Reg_factor_effector_dom_sf"/>
</dbReference>
<comment type="caution">
    <text evidence="3">The sequence shown here is derived from an EMBL/GenBank/DDBJ whole genome shotgun (WGS) entry which is preliminary data.</text>
</comment>
<dbReference type="InterPro" id="IPR047057">
    <property type="entry name" value="MerR_fam"/>
</dbReference>
<evidence type="ECO:0000313" key="3">
    <source>
        <dbReference type="EMBL" id="MDQ0224579.1"/>
    </source>
</evidence>
<dbReference type="InterPro" id="IPR000551">
    <property type="entry name" value="MerR-type_HTH_dom"/>
</dbReference>
<gene>
    <name evidence="3" type="ORF">J2S02_000908</name>
</gene>
<dbReference type="RefSeq" id="WP_095302888.1">
    <property type="nucleotide sequence ID" value="NZ_JAUSTZ010000002.1"/>
</dbReference>
<reference evidence="3 4" key="1">
    <citation type="submission" date="2023-07" db="EMBL/GenBank/DDBJ databases">
        <title>Genomic Encyclopedia of Type Strains, Phase IV (KMG-IV): sequencing the most valuable type-strain genomes for metagenomic binning, comparative biology and taxonomic classification.</title>
        <authorList>
            <person name="Goeker M."/>
        </authorList>
    </citation>
    <scope>NUCLEOTIDE SEQUENCE [LARGE SCALE GENOMIC DNA]</scope>
    <source>
        <strain evidence="3 4">DSM 17723</strain>
    </source>
</reference>
<keyword evidence="1" id="KW-0238">DNA-binding</keyword>
<organism evidence="3 4">
    <name type="scientific">Metabacillus niabensis</name>
    <dbReference type="NCBI Taxonomy" id="324854"/>
    <lineage>
        <taxon>Bacteria</taxon>
        <taxon>Bacillati</taxon>
        <taxon>Bacillota</taxon>
        <taxon>Bacilli</taxon>
        <taxon>Bacillales</taxon>
        <taxon>Bacillaceae</taxon>
        <taxon>Metabacillus</taxon>
    </lineage>
</organism>
<dbReference type="SMART" id="SM00422">
    <property type="entry name" value="HTH_MERR"/>
    <property type="match status" value="1"/>
</dbReference>
<dbReference type="SUPFAM" id="SSF46955">
    <property type="entry name" value="Putative DNA-binding domain"/>
    <property type="match status" value="1"/>
</dbReference>
<dbReference type="CDD" id="cd01107">
    <property type="entry name" value="HTH_BmrR"/>
    <property type="match status" value="1"/>
</dbReference>
<dbReference type="InterPro" id="IPR009061">
    <property type="entry name" value="DNA-bd_dom_put_sf"/>
</dbReference>
<dbReference type="PROSITE" id="PS00552">
    <property type="entry name" value="HTH_MERR_1"/>
    <property type="match status" value="1"/>
</dbReference>
<dbReference type="Gene3D" id="1.20.5.490">
    <property type="entry name" value="Single helix bin"/>
    <property type="match status" value="1"/>
</dbReference>
<dbReference type="PANTHER" id="PTHR30204">
    <property type="entry name" value="REDOX-CYCLING DRUG-SENSING TRANSCRIPTIONAL ACTIVATOR SOXR"/>
    <property type="match status" value="1"/>
</dbReference>
<feature type="domain" description="HTH merR-type" evidence="2">
    <location>
        <begin position="5"/>
        <end position="75"/>
    </location>
</feature>
<evidence type="ECO:0000259" key="2">
    <source>
        <dbReference type="PROSITE" id="PS50937"/>
    </source>
</evidence>
<dbReference type="Gene3D" id="1.10.1660.10">
    <property type="match status" value="1"/>
</dbReference>
<proteinExistence type="predicted"/>
<dbReference type="EMBL" id="JAUSTZ010000002">
    <property type="protein sequence ID" value="MDQ0224579.1"/>
    <property type="molecule type" value="Genomic_DNA"/>
</dbReference>
<dbReference type="SUPFAM" id="SSF55136">
    <property type="entry name" value="Probable bacterial effector-binding domain"/>
    <property type="match status" value="1"/>
</dbReference>
<evidence type="ECO:0000313" key="4">
    <source>
        <dbReference type="Proteomes" id="UP001232245"/>
    </source>
</evidence>
<dbReference type="Proteomes" id="UP001232245">
    <property type="component" value="Unassembled WGS sequence"/>
</dbReference>
<accession>A0ABT9YX64</accession>
<dbReference type="Gene3D" id="3.20.80.10">
    <property type="entry name" value="Regulatory factor, effector binding domain"/>
    <property type="match status" value="1"/>
</dbReference>